<organism evidence="1 2">
    <name type="scientific">Acaulospora colombiana</name>
    <dbReference type="NCBI Taxonomy" id="27376"/>
    <lineage>
        <taxon>Eukaryota</taxon>
        <taxon>Fungi</taxon>
        <taxon>Fungi incertae sedis</taxon>
        <taxon>Mucoromycota</taxon>
        <taxon>Glomeromycotina</taxon>
        <taxon>Glomeromycetes</taxon>
        <taxon>Diversisporales</taxon>
        <taxon>Acaulosporaceae</taxon>
        <taxon>Acaulospora</taxon>
    </lineage>
</organism>
<accession>A0ACA9PKK1</accession>
<reference evidence="1" key="1">
    <citation type="submission" date="2021-06" db="EMBL/GenBank/DDBJ databases">
        <authorList>
            <person name="Kallberg Y."/>
            <person name="Tangrot J."/>
            <person name="Rosling A."/>
        </authorList>
    </citation>
    <scope>NUCLEOTIDE SEQUENCE</scope>
    <source>
        <strain evidence="1">CL356</strain>
    </source>
</reference>
<dbReference type="EMBL" id="CAJVPT010035980">
    <property type="protein sequence ID" value="CAG8713172.1"/>
    <property type="molecule type" value="Genomic_DNA"/>
</dbReference>
<evidence type="ECO:0000313" key="1">
    <source>
        <dbReference type="EMBL" id="CAG8713172.1"/>
    </source>
</evidence>
<gene>
    <name evidence="1" type="ORF">ACOLOM_LOCUS10777</name>
</gene>
<evidence type="ECO:0000313" key="2">
    <source>
        <dbReference type="Proteomes" id="UP000789525"/>
    </source>
</evidence>
<protein>
    <submittedName>
        <fullName evidence="1">5416_t:CDS:1</fullName>
    </submittedName>
</protein>
<name>A0ACA9PKK1_9GLOM</name>
<feature type="non-terminal residue" evidence="1">
    <location>
        <position position="1"/>
    </location>
</feature>
<comment type="caution">
    <text evidence="1">The sequence shown here is derived from an EMBL/GenBank/DDBJ whole genome shotgun (WGS) entry which is preliminary data.</text>
</comment>
<keyword evidence="2" id="KW-1185">Reference proteome</keyword>
<proteinExistence type="predicted"/>
<sequence>RQELHCKSPENCATLWGIILKMKRFERPYLLTRYAPSSAVG</sequence>
<dbReference type="Proteomes" id="UP000789525">
    <property type="component" value="Unassembled WGS sequence"/>
</dbReference>